<name>A0A811KJ86_9BILA</name>
<dbReference type="AlphaFoldDB" id="A0A811KJ86"/>
<comment type="caution">
    <text evidence="3">The sequence shown here is derived from an EMBL/GenBank/DDBJ whole genome shotgun (WGS) entry which is preliminary data.</text>
</comment>
<dbReference type="SMART" id="SM00213">
    <property type="entry name" value="UBQ"/>
    <property type="match status" value="1"/>
</dbReference>
<sequence length="491" mass="56380">MQLISNLVGHEYIFYEEYIITYLLIVLAASLIYGAWIVSKRPPLVYRGHLVSIQRTEVGRVVRIVSADNEQIRIEDLVSFLSRRDSNTENTENVNALVVLSPSSTRLSSRVSELPSITTVTLPLAVERYISQIYEVLHRNTDASAAAATIISLFRPVARRLSNENHLFISNLLTEIRSTESVNFQNPVVSNNNNDHEVMPDNMESREIRNRREENVQPISIPSNRPILEPDTTVKLKFMDDTEKEVRCNLLSTIDDFKKTHFVSQVADGKVIRLIYKGQLLRDDNKTLSAYGVHNDCVIHCHIGSRPYTQESALNNDSSSRTQHRNGQFGFENIPSRPVFTNLANENILSRAVRLSLYCADMLPFLMFYCLSTTLRWVQSVDQVPPESEVTWSQRYINKVRRAALAIIRLFVDFSVVQNQNMDDMFMNRFNLGILFTLLFTFKFASIWFVVLYFPQYTDTKGVVMLTMLTIVFVLYTFYNRPRPAAPAHVN</sequence>
<keyword evidence="1" id="KW-1133">Transmembrane helix</keyword>
<keyword evidence="1" id="KW-0472">Membrane</keyword>
<gene>
    <name evidence="3" type="ORF">BOKJ2_LOCUS6289</name>
</gene>
<dbReference type="InterPro" id="IPR000626">
    <property type="entry name" value="Ubiquitin-like_dom"/>
</dbReference>
<dbReference type="PANTHER" id="PTHR14557:SF5">
    <property type="entry name" value="UBIQUITIN-LIKE DOMAIN-CONTAINING PROTEIN"/>
    <property type="match status" value="1"/>
</dbReference>
<keyword evidence="4" id="KW-1185">Reference proteome</keyword>
<dbReference type="EMBL" id="CAJFCW020000003">
    <property type="protein sequence ID" value="CAG9104855.1"/>
    <property type="molecule type" value="Genomic_DNA"/>
</dbReference>
<proteinExistence type="predicted"/>
<dbReference type="EMBL" id="CAJFDH010000003">
    <property type="protein sequence ID" value="CAD5215830.1"/>
    <property type="molecule type" value="Genomic_DNA"/>
</dbReference>
<organism evidence="3 4">
    <name type="scientific">Bursaphelenchus okinawaensis</name>
    <dbReference type="NCBI Taxonomy" id="465554"/>
    <lineage>
        <taxon>Eukaryota</taxon>
        <taxon>Metazoa</taxon>
        <taxon>Ecdysozoa</taxon>
        <taxon>Nematoda</taxon>
        <taxon>Chromadorea</taxon>
        <taxon>Rhabditida</taxon>
        <taxon>Tylenchina</taxon>
        <taxon>Tylenchomorpha</taxon>
        <taxon>Aphelenchoidea</taxon>
        <taxon>Aphelenchoididae</taxon>
        <taxon>Bursaphelenchus</taxon>
    </lineage>
</organism>
<feature type="transmembrane region" description="Helical" evidence="1">
    <location>
        <begin position="460"/>
        <end position="479"/>
    </location>
</feature>
<feature type="domain" description="Ubiquitin-like" evidence="2">
    <location>
        <begin position="232"/>
        <end position="300"/>
    </location>
</feature>
<accession>A0A811KJ86</accession>
<dbReference type="Gene3D" id="3.10.20.90">
    <property type="entry name" value="Phosphatidylinositol 3-kinase Catalytic Subunit, Chain A, domain 1"/>
    <property type="match status" value="1"/>
</dbReference>
<dbReference type="Proteomes" id="UP000783686">
    <property type="component" value="Unassembled WGS sequence"/>
</dbReference>
<dbReference type="InterPro" id="IPR040352">
    <property type="entry name" value="TMUB1/2"/>
</dbReference>
<dbReference type="GO" id="GO:0036503">
    <property type="term" value="P:ERAD pathway"/>
    <property type="evidence" value="ECO:0007669"/>
    <property type="project" value="InterPro"/>
</dbReference>
<dbReference type="Pfam" id="PF00240">
    <property type="entry name" value="ubiquitin"/>
    <property type="match status" value="1"/>
</dbReference>
<dbReference type="SUPFAM" id="SSF54236">
    <property type="entry name" value="Ubiquitin-like"/>
    <property type="match status" value="1"/>
</dbReference>
<dbReference type="PANTHER" id="PTHR14557">
    <property type="entry name" value="PROTEIN C7ORF21"/>
    <property type="match status" value="1"/>
</dbReference>
<dbReference type="OrthoDB" id="1679758at2759"/>
<reference evidence="3" key="1">
    <citation type="submission" date="2020-09" db="EMBL/GenBank/DDBJ databases">
        <authorList>
            <person name="Kikuchi T."/>
        </authorList>
    </citation>
    <scope>NUCLEOTIDE SEQUENCE</scope>
    <source>
        <strain evidence="3">SH1</strain>
    </source>
</reference>
<evidence type="ECO:0000259" key="2">
    <source>
        <dbReference type="PROSITE" id="PS50053"/>
    </source>
</evidence>
<protein>
    <recommendedName>
        <fullName evidence="2">Ubiquitin-like domain-containing protein</fullName>
    </recommendedName>
</protein>
<feature type="transmembrane region" description="Helical" evidence="1">
    <location>
        <begin position="20"/>
        <end position="38"/>
    </location>
</feature>
<dbReference type="CDD" id="cd17057">
    <property type="entry name" value="Ubl_TMUB1_like"/>
    <property type="match status" value="1"/>
</dbReference>
<evidence type="ECO:0000313" key="4">
    <source>
        <dbReference type="Proteomes" id="UP000614601"/>
    </source>
</evidence>
<keyword evidence="1" id="KW-0812">Transmembrane</keyword>
<feature type="transmembrane region" description="Helical" evidence="1">
    <location>
        <begin position="432"/>
        <end position="454"/>
    </location>
</feature>
<dbReference type="InterPro" id="IPR029071">
    <property type="entry name" value="Ubiquitin-like_domsf"/>
</dbReference>
<evidence type="ECO:0000313" key="3">
    <source>
        <dbReference type="EMBL" id="CAD5215830.1"/>
    </source>
</evidence>
<dbReference type="Proteomes" id="UP000614601">
    <property type="component" value="Unassembled WGS sequence"/>
</dbReference>
<evidence type="ECO:0000256" key="1">
    <source>
        <dbReference type="SAM" id="Phobius"/>
    </source>
</evidence>
<dbReference type="PROSITE" id="PS50053">
    <property type="entry name" value="UBIQUITIN_2"/>
    <property type="match status" value="1"/>
</dbReference>